<dbReference type="UniPathway" id="UPA00074">
    <property type="reaction ID" value="UER00942"/>
</dbReference>
<proteinExistence type="inferred from homology"/>
<dbReference type="InterPro" id="IPR005875">
    <property type="entry name" value="PurK"/>
</dbReference>
<feature type="binding site" evidence="5">
    <location>
        <begin position="256"/>
        <end position="257"/>
    </location>
    <ligand>
        <name>ATP</name>
        <dbReference type="ChEBI" id="CHEBI:30616"/>
    </ligand>
</feature>
<dbReference type="FunFam" id="3.30.470.20:FF:000029">
    <property type="entry name" value="N5-carboxyaminoimidazole ribonucleotide synthase"/>
    <property type="match status" value="1"/>
</dbReference>
<dbReference type="SUPFAM" id="SSF56059">
    <property type="entry name" value="Glutathione synthetase ATP-binding domain-like"/>
    <property type="match status" value="1"/>
</dbReference>
<dbReference type="EMBL" id="SNYK01000015">
    <property type="protein sequence ID" value="TDQ35501.1"/>
    <property type="molecule type" value="Genomic_DNA"/>
</dbReference>
<organism evidence="8 9">
    <name type="scientific">Thiopseudomonas denitrificans</name>
    <dbReference type="NCBI Taxonomy" id="1501432"/>
    <lineage>
        <taxon>Bacteria</taxon>
        <taxon>Pseudomonadati</taxon>
        <taxon>Pseudomonadota</taxon>
        <taxon>Gammaproteobacteria</taxon>
        <taxon>Pseudomonadales</taxon>
        <taxon>Pseudomonadaceae</taxon>
        <taxon>Thiopseudomonas</taxon>
    </lineage>
</organism>
<evidence type="ECO:0000256" key="6">
    <source>
        <dbReference type="RuleBase" id="RU361200"/>
    </source>
</evidence>
<dbReference type="InterPro" id="IPR011054">
    <property type="entry name" value="Rudment_hybrid_motif"/>
</dbReference>
<dbReference type="GO" id="GO:0005524">
    <property type="term" value="F:ATP binding"/>
    <property type="evidence" value="ECO:0007669"/>
    <property type="project" value="UniProtKB-UniRule"/>
</dbReference>
<evidence type="ECO:0000256" key="3">
    <source>
        <dbReference type="ARBA" id="ARBA00022755"/>
    </source>
</evidence>
<keyword evidence="4 5" id="KW-0067">ATP-binding</keyword>
<feature type="binding site" evidence="5">
    <location>
        <position position="99"/>
    </location>
    <ligand>
        <name>ATP</name>
        <dbReference type="ChEBI" id="CHEBI:30616"/>
    </ligand>
</feature>
<feature type="binding site" evidence="5">
    <location>
        <position position="139"/>
    </location>
    <ligand>
        <name>ATP</name>
        <dbReference type="ChEBI" id="CHEBI:30616"/>
    </ligand>
</feature>
<dbReference type="InterPro" id="IPR011761">
    <property type="entry name" value="ATP-grasp"/>
</dbReference>
<dbReference type="InterPro" id="IPR054350">
    <property type="entry name" value="PurT/PurK_preATP-grasp"/>
</dbReference>
<accession>A0A4R6TR79</accession>
<dbReference type="GO" id="GO:0006189">
    <property type="term" value="P:'de novo' IMP biosynthetic process"/>
    <property type="evidence" value="ECO:0007669"/>
    <property type="project" value="UniProtKB-UniRule"/>
</dbReference>
<dbReference type="Gene3D" id="3.30.1490.20">
    <property type="entry name" value="ATP-grasp fold, A domain"/>
    <property type="match status" value="1"/>
</dbReference>
<dbReference type="Pfam" id="PF22660">
    <property type="entry name" value="RS_preATP-grasp-like"/>
    <property type="match status" value="1"/>
</dbReference>
<feature type="binding site" evidence="5">
    <location>
        <begin position="174"/>
        <end position="177"/>
    </location>
    <ligand>
        <name>ATP</name>
        <dbReference type="ChEBI" id="CHEBI:30616"/>
    </ligand>
</feature>
<dbReference type="InterPro" id="IPR003135">
    <property type="entry name" value="ATP-grasp_carboxylate-amine"/>
</dbReference>
<dbReference type="InterPro" id="IPR013815">
    <property type="entry name" value="ATP_grasp_subdomain_1"/>
</dbReference>
<evidence type="ECO:0000313" key="8">
    <source>
        <dbReference type="EMBL" id="TDQ35501.1"/>
    </source>
</evidence>
<dbReference type="NCBIfam" id="TIGR01161">
    <property type="entry name" value="purK"/>
    <property type="match status" value="1"/>
</dbReference>
<dbReference type="SUPFAM" id="SSF51246">
    <property type="entry name" value="Rudiment single hybrid motif"/>
    <property type="match status" value="1"/>
</dbReference>
<feature type="domain" description="ATP-grasp" evidence="7">
    <location>
        <begin position="103"/>
        <end position="286"/>
    </location>
</feature>
<dbReference type="NCBIfam" id="NF004679">
    <property type="entry name" value="PRK06019.1-5"/>
    <property type="match status" value="1"/>
</dbReference>
<comment type="catalytic activity">
    <reaction evidence="5 6">
        <text>5-amino-1-(5-phospho-beta-D-ribosyl)imidazole + hydrogencarbonate + ATP = 5-carboxyamino-1-(5-phospho-D-ribosyl)imidazole + ADP + phosphate + 2 H(+)</text>
        <dbReference type="Rhea" id="RHEA:19317"/>
        <dbReference type="ChEBI" id="CHEBI:15378"/>
        <dbReference type="ChEBI" id="CHEBI:17544"/>
        <dbReference type="ChEBI" id="CHEBI:30616"/>
        <dbReference type="ChEBI" id="CHEBI:43474"/>
        <dbReference type="ChEBI" id="CHEBI:58730"/>
        <dbReference type="ChEBI" id="CHEBI:137981"/>
        <dbReference type="ChEBI" id="CHEBI:456216"/>
        <dbReference type="EC" id="6.3.4.18"/>
    </reaction>
</comment>
<gene>
    <name evidence="5 6" type="primary">purK</name>
    <name evidence="8" type="ORF">DFQ45_11554</name>
</gene>
<evidence type="ECO:0000256" key="2">
    <source>
        <dbReference type="ARBA" id="ARBA00022741"/>
    </source>
</evidence>
<dbReference type="FunFam" id="3.30.1490.20:FF:000015">
    <property type="entry name" value="N5-carboxyaminoimidazole ribonucleotide synthase"/>
    <property type="match status" value="1"/>
</dbReference>
<comment type="caution">
    <text evidence="8">The sequence shown here is derived from an EMBL/GenBank/DDBJ whole genome shotgun (WGS) entry which is preliminary data.</text>
</comment>
<comment type="function">
    <text evidence="5">Catalyzes the ATP-dependent conversion of 5-aminoimidazole ribonucleotide (AIR) and HCO(3)(-) to N5-carboxyaminoimidazole ribonucleotide (N5-CAIR).</text>
</comment>
<dbReference type="PANTHER" id="PTHR11609">
    <property type="entry name" value="PURINE BIOSYNTHESIS PROTEIN 6/7, PUR6/7"/>
    <property type="match status" value="1"/>
</dbReference>
<dbReference type="GO" id="GO:0034028">
    <property type="term" value="F:5-(carboxyamino)imidazole ribonucleotide synthase activity"/>
    <property type="evidence" value="ECO:0007669"/>
    <property type="project" value="UniProtKB-UniRule"/>
</dbReference>
<dbReference type="AlphaFoldDB" id="A0A4R6TR79"/>
<comment type="function">
    <text evidence="6">Catalyzes the ATP-dependent conversion of 5-aminoimidazole ribonucleotide (AIR) and HCO(3)- to N5-carboxyaminoimidazole ribonucleotide (N5-CAIR).</text>
</comment>
<dbReference type="EC" id="6.3.4.18" evidence="5 6"/>
<evidence type="ECO:0000259" key="7">
    <source>
        <dbReference type="PROSITE" id="PS50975"/>
    </source>
</evidence>
<feature type="binding site" evidence="5">
    <location>
        <position position="182"/>
    </location>
    <ligand>
        <name>ATP</name>
        <dbReference type="ChEBI" id="CHEBI:30616"/>
    </ligand>
</feature>
<dbReference type="GO" id="GO:0004638">
    <property type="term" value="F:phosphoribosylaminoimidazole carboxylase activity"/>
    <property type="evidence" value="ECO:0007669"/>
    <property type="project" value="InterPro"/>
</dbReference>
<keyword evidence="3 5" id="KW-0658">Purine biosynthesis</keyword>
<evidence type="ECO:0000256" key="1">
    <source>
        <dbReference type="ARBA" id="ARBA00022598"/>
    </source>
</evidence>
<comment type="subunit">
    <text evidence="5 6">Homodimer.</text>
</comment>
<dbReference type="GO" id="GO:0046872">
    <property type="term" value="F:metal ion binding"/>
    <property type="evidence" value="ECO:0007669"/>
    <property type="project" value="InterPro"/>
</dbReference>
<protein>
    <recommendedName>
        <fullName evidence="5 6">N5-carboxyaminoimidazole ribonucleotide synthase</fullName>
        <shortName evidence="5 6">N5-CAIR synthase</shortName>
        <ecNumber evidence="5 6">6.3.4.18</ecNumber>
    </recommendedName>
    <alternativeName>
        <fullName evidence="5 6">5-(carboxyamino)imidazole ribonucleotide synthetase</fullName>
    </alternativeName>
</protein>
<dbReference type="HAMAP" id="MF_01928">
    <property type="entry name" value="PurK"/>
    <property type="match status" value="1"/>
</dbReference>
<dbReference type="PROSITE" id="PS50975">
    <property type="entry name" value="ATP_GRASP"/>
    <property type="match status" value="1"/>
</dbReference>
<keyword evidence="9" id="KW-1185">Reference proteome</keyword>
<name>A0A4R6TR79_9GAMM</name>
<dbReference type="InterPro" id="IPR016185">
    <property type="entry name" value="PreATP-grasp_dom_sf"/>
</dbReference>
<dbReference type="Gene3D" id="3.30.470.20">
    <property type="entry name" value="ATP-grasp fold, B domain"/>
    <property type="match status" value="1"/>
</dbReference>
<evidence type="ECO:0000256" key="5">
    <source>
        <dbReference type="HAMAP-Rule" id="MF_01928"/>
    </source>
</evidence>
<comment type="pathway">
    <text evidence="5 6">Purine metabolism; IMP biosynthesis via de novo pathway; 5-amino-1-(5-phospho-D-ribosyl)imidazole-4-carboxylate from 5-amino-1-(5-phospho-D-ribosyl)imidazole (N5-CAIR route): step 1/2.</text>
</comment>
<dbReference type="InterPro" id="IPR040686">
    <property type="entry name" value="PurK_C"/>
</dbReference>
<dbReference type="GO" id="GO:0005829">
    <property type="term" value="C:cytosol"/>
    <property type="evidence" value="ECO:0007669"/>
    <property type="project" value="TreeGrafter"/>
</dbReference>
<sequence length="363" mass="39113">MMKVGVIGGGQLGRMLALAGTPLGMEFSFLDPADDACAAPVGKHLHAAYDAQAELQQLAQSMDVVTFEFENVPAEAVAYLAQHVPVFPNAESLRVARDRLNEKSMFRELDIPVTAFANVESQQQLDEAVAAMGLPAILKTRTLGYDGKGQKVLRSTDDVAGAHAELGGVPCLLEGFVNFTGEVSVIAVRGRDGEIACYPLAHNTHKDGILELSVASDNHPQQALAEDYARRVLEKLDYVGALGFEFFEVDGGLMANEIAPRVHNSGHWTIEGAECSQFENHLRAIAGLPLGSTALVGRSAMVNCIGRMPANAQVMPLADVHVHNYGKAEKPGRKVGHITLRSQTEERLRQAIESTRRLLSGLE</sequence>
<evidence type="ECO:0000256" key="4">
    <source>
        <dbReference type="ARBA" id="ARBA00022840"/>
    </source>
</evidence>
<comment type="similarity">
    <text evidence="5 6">Belongs to the PurK/PurT family.</text>
</comment>
<feature type="binding site" evidence="5">
    <location>
        <begin position="144"/>
        <end position="150"/>
    </location>
    <ligand>
        <name>ATP</name>
        <dbReference type="ChEBI" id="CHEBI:30616"/>
    </ligand>
</feature>
<dbReference type="Pfam" id="PF02222">
    <property type="entry name" value="ATP-grasp"/>
    <property type="match status" value="1"/>
</dbReference>
<keyword evidence="2 5" id="KW-0547">Nucleotide-binding</keyword>
<evidence type="ECO:0000313" key="9">
    <source>
        <dbReference type="Proteomes" id="UP000294575"/>
    </source>
</evidence>
<dbReference type="PANTHER" id="PTHR11609:SF5">
    <property type="entry name" value="PHOSPHORIBOSYLAMINOIMIDAZOLE CARBOXYLASE"/>
    <property type="match status" value="1"/>
</dbReference>
<dbReference type="Proteomes" id="UP000294575">
    <property type="component" value="Unassembled WGS sequence"/>
</dbReference>
<dbReference type="Gene3D" id="3.40.50.20">
    <property type="match status" value="1"/>
</dbReference>
<dbReference type="Pfam" id="PF17769">
    <property type="entry name" value="PurK_C"/>
    <property type="match status" value="1"/>
</dbReference>
<keyword evidence="1 5" id="KW-0436">Ligase</keyword>
<dbReference type="SUPFAM" id="SSF52440">
    <property type="entry name" value="PreATP-grasp domain"/>
    <property type="match status" value="1"/>
</dbReference>
<dbReference type="NCBIfam" id="NF004676">
    <property type="entry name" value="PRK06019.1-2"/>
    <property type="match status" value="1"/>
</dbReference>
<feature type="binding site" evidence="5">
    <location>
        <position position="205"/>
    </location>
    <ligand>
        <name>ATP</name>
        <dbReference type="ChEBI" id="CHEBI:30616"/>
    </ligand>
</feature>
<reference evidence="8 9" key="1">
    <citation type="submission" date="2019-03" db="EMBL/GenBank/DDBJ databases">
        <title>Genomic Encyclopedia of Type Strains, Phase IV (KMG-IV): sequencing the most valuable type-strain genomes for metagenomic binning, comparative biology and taxonomic classification.</title>
        <authorList>
            <person name="Goeker M."/>
        </authorList>
    </citation>
    <scope>NUCLEOTIDE SEQUENCE [LARGE SCALE GENOMIC DNA]</scope>
    <source>
        <strain evidence="8 9">DSM 28679</strain>
    </source>
</reference>
<dbReference type="FunFam" id="3.40.50.20:FF:000016">
    <property type="entry name" value="N5-carboxyaminoimidazole ribonucleotide synthase"/>
    <property type="match status" value="1"/>
</dbReference>